<organism evidence="2">
    <name type="scientific">uncultured bacterium</name>
    <name type="common">gcode 4</name>
    <dbReference type="NCBI Taxonomy" id="1234023"/>
    <lineage>
        <taxon>Bacteria</taxon>
        <taxon>environmental samples</taxon>
    </lineage>
</organism>
<sequence>MKNKINSLYKLLLSAYGISMFSEWVLLPIYAVFVQKIGGDILDASWAMAVFLISQWIFTIIVQRLKWTYKHHITMMIVWRAIWLIGISLYLAVSSTRMLFLTQILVAMGNAIADPIFDKELADNTDKNNKLFERGLREGMQDIINGIAAIIGWVIAVFLWFKALILFMILAGTISLIIILVYVKKYKSKQFRF</sequence>
<feature type="transmembrane region" description="Helical" evidence="1">
    <location>
        <begin position="12"/>
        <end position="33"/>
    </location>
</feature>
<evidence type="ECO:0000256" key="1">
    <source>
        <dbReference type="SAM" id="Phobius"/>
    </source>
</evidence>
<reference evidence="2" key="1">
    <citation type="journal article" date="2012" name="Science">
        <title>Fermentation, hydrogen, and sulfur metabolism in multiple uncultivated bacterial phyla.</title>
        <authorList>
            <person name="Wrighton K.C."/>
            <person name="Thomas B.C."/>
            <person name="Sharon I."/>
            <person name="Miller C.S."/>
            <person name="Castelle C.J."/>
            <person name="VerBerkmoes N.C."/>
            <person name="Wilkins M.J."/>
            <person name="Hettich R.L."/>
            <person name="Lipton M.S."/>
            <person name="Williams K.H."/>
            <person name="Long P.E."/>
            <person name="Banfield J.F."/>
        </authorList>
    </citation>
    <scope>NUCLEOTIDE SEQUENCE [LARGE SCALE GENOMIC DNA]</scope>
</reference>
<feature type="transmembrane region" description="Helical" evidence="1">
    <location>
        <begin position="45"/>
        <end position="65"/>
    </location>
</feature>
<feature type="transmembrane region" description="Helical" evidence="1">
    <location>
        <begin position="139"/>
        <end position="159"/>
    </location>
</feature>
<dbReference type="InterPro" id="IPR011701">
    <property type="entry name" value="MFS"/>
</dbReference>
<gene>
    <name evidence="2" type="ORF">ACD_80C00027G0009</name>
</gene>
<feature type="transmembrane region" description="Helical" evidence="1">
    <location>
        <begin position="165"/>
        <end position="183"/>
    </location>
</feature>
<keyword evidence="1" id="KW-0472">Membrane</keyword>
<dbReference type="GO" id="GO:0022857">
    <property type="term" value="F:transmembrane transporter activity"/>
    <property type="evidence" value="ECO:0007669"/>
    <property type="project" value="InterPro"/>
</dbReference>
<dbReference type="AlphaFoldDB" id="K1X5P6"/>
<keyword evidence="1" id="KW-0812">Transmembrane</keyword>
<comment type="caution">
    <text evidence="2">The sequence shown here is derived from an EMBL/GenBank/DDBJ whole genome shotgun (WGS) entry which is preliminary data.</text>
</comment>
<feature type="transmembrane region" description="Helical" evidence="1">
    <location>
        <begin position="99"/>
        <end position="118"/>
    </location>
</feature>
<dbReference type="Pfam" id="PF07690">
    <property type="entry name" value="MFS_1"/>
    <property type="match status" value="1"/>
</dbReference>
<proteinExistence type="predicted"/>
<evidence type="ECO:0008006" key="3">
    <source>
        <dbReference type="Google" id="ProtNLM"/>
    </source>
</evidence>
<evidence type="ECO:0000313" key="2">
    <source>
        <dbReference type="EMBL" id="EKD25540.1"/>
    </source>
</evidence>
<dbReference type="InterPro" id="IPR036259">
    <property type="entry name" value="MFS_trans_sf"/>
</dbReference>
<feature type="transmembrane region" description="Helical" evidence="1">
    <location>
        <begin position="77"/>
        <end position="93"/>
    </location>
</feature>
<keyword evidence="1" id="KW-1133">Transmembrane helix</keyword>
<dbReference type="EMBL" id="AMFJ01036034">
    <property type="protein sequence ID" value="EKD25540.1"/>
    <property type="molecule type" value="Genomic_DNA"/>
</dbReference>
<accession>K1X5P6</accession>
<dbReference type="SUPFAM" id="SSF103473">
    <property type="entry name" value="MFS general substrate transporter"/>
    <property type="match status" value="1"/>
</dbReference>
<dbReference type="Gene3D" id="1.20.1250.20">
    <property type="entry name" value="MFS general substrate transporter like domains"/>
    <property type="match status" value="1"/>
</dbReference>
<protein>
    <recommendedName>
        <fullName evidence="3">Major facilitator superfamily (MFS) profile domain-containing protein</fullName>
    </recommendedName>
</protein>
<name>K1X5P6_9BACT</name>